<dbReference type="PROSITE" id="PS51462">
    <property type="entry name" value="NUDIX"/>
    <property type="match status" value="1"/>
</dbReference>
<evidence type="ECO:0000313" key="20">
    <source>
        <dbReference type="Proteomes" id="UP001155182"/>
    </source>
</evidence>
<evidence type="ECO:0000256" key="5">
    <source>
        <dbReference type="ARBA" id="ARBA00022723"/>
    </source>
</evidence>
<comment type="caution">
    <text evidence="19">The sequence shown here is derived from an EMBL/GenBank/DDBJ whole genome shotgun (WGS) entry which is preliminary data.</text>
</comment>
<dbReference type="SUPFAM" id="SSF55811">
    <property type="entry name" value="Nudix"/>
    <property type="match status" value="1"/>
</dbReference>
<comment type="catalytic activity">
    <reaction evidence="11">
        <text>8-oxo-GTP + H2O = 8-oxo-GMP + diphosphate + H(+)</text>
        <dbReference type="Rhea" id="RHEA:67616"/>
        <dbReference type="ChEBI" id="CHEBI:15377"/>
        <dbReference type="ChEBI" id="CHEBI:15378"/>
        <dbReference type="ChEBI" id="CHEBI:33019"/>
        <dbReference type="ChEBI" id="CHEBI:143553"/>
        <dbReference type="ChEBI" id="CHEBI:145694"/>
    </reaction>
</comment>
<dbReference type="PANTHER" id="PTHR47707">
    <property type="entry name" value="8-OXO-DGTP DIPHOSPHATASE"/>
    <property type="match status" value="1"/>
</dbReference>
<accession>A0A9X2JD63</accession>
<gene>
    <name evidence="19" type="ORF">NF867_13080</name>
</gene>
<dbReference type="RefSeq" id="WP_252588451.1">
    <property type="nucleotide sequence ID" value="NZ_JAMWYS010000043.1"/>
</dbReference>
<protein>
    <recommendedName>
        <fullName evidence="13">8-oxo-dGTP diphosphatase</fullName>
        <ecNumber evidence="12">3.6.1.55</ecNumber>
    </recommendedName>
    <alternativeName>
        <fullName evidence="16">7,8-dihydro-8-oxoguanine-triphosphatase</fullName>
    </alternativeName>
    <alternativeName>
        <fullName evidence="15">Mutator protein MutT</fullName>
    </alternativeName>
    <alternativeName>
        <fullName evidence="14">dGTP pyrophosphohydrolase</fullName>
    </alternativeName>
</protein>
<evidence type="ECO:0000256" key="11">
    <source>
        <dbReference type="ARBA" id="ARBA00036904"/>
    </source>
</evidence>
<dbReference type="GO" id="GO:0006260">
    <property type="term" value="P:DNA replication"/>
    <property type="evidence" value="ECO:0007669"/>
    <property type="project" value="UniProtKB-KW"/>
</dbReference>
<keyword evidence="20" id="KW-1185">Reference proteome</keyword>
<comment type="cofactor">
    <cofactor evidence="1">
        <name>Mg(2+)</name>
        <dbReference type="ChEBI" id="CHEBI:18420"/>
    </cofactor>
</comment>
<evidence type="ECO:0000256" key="2">
    <source>
        <dbReference type="ARBA" id="ARBA00005582"/>
    </source>
</evidence>
<keyword evidence="6" id="KW-0227">DNA damage</keyword>
<keyword evidence="8" id="KW-0460">Magnesium</keyword>
<reference evidence="19" key="1">
    <citation type="submission" date="2022-06" db="EMBL/GenBank/DDBJ databases">
        <title>Solitalea sp. MAHUQ-68 isolated from rhizospheric soil.</title>
        <authorList>
            <person name="Huq M.A."/>
        </authorList>
    </citation>
    <scope>NUCLEOTIDE SEQUENCE</scope>
    <source>
        <strain evidence="19">MAHUQ-68</strain>
    </source>
</reference>
<dbReference type="InterPro" id="IPR020476">
    <property type="entry name" value="Nudix_hydrolase"/>
</dbReference>
<dbReference type="EMBL" id="JAMWYS010000043">
    <property type="protein sequence ID" value="MCO4293798.1"/>
    <property type="molecule type" value="Genomic_DNA"/>
</dbReference>
<keyword evidence="5" id="KW-0479">Metal-binding</keyword>
<dbReference type="Pfam" id="PF00293">
    <property type="entry name" value="NUDIX"/>
    <property type="match status" value="1"/>
</dbReference>
<evidence type="ECO:0000256" key="9">
    <source>
        <dbReference type="ARBA" id="ARBA00023204"/>
    </source>
</evidence>
<sequence>MINVTCAIIEKDDHVLVTQRSELMSLPLKWEFPGGKINETETEEDCILREIYEELNINVQVVSKLTPNIYQYPNKKIKLIPFVCHFLEGQIILLEHKEYKWLKPHQLKQLDWAEADLPILEEYLILKNA</sequence>
<organism evidence="19 20">
    <name type="scientific">Solitalea agri</name>
    <dbReference type="NCBI Taxonomy" id="2953739"/>
    <lineage>
        <taxon>Bacteria</taxon>
        <taxon>Pseudomonadati</taxon>
        <taxon>Bacteroidota</taxon>
        <taxon>Sphingobacteriia</taxon>
        <taxon>Sphingobacteriales</taxon>
        <taxon>Sphingobacteriaceae</taxon>
        <taxon>Solitalea</taxon>
    </lineage>
</organism>
<dbReference type="AlphaFoldDB" id="A0A9X2JD63"/>
<dbReference type="PRINTS" id="PR00502">
    <property type="entry name" value="NUDIXFAMILY"/>
</dbReference>
<keyword evidence="7 17" id="KW-0378">Hydrolase</keyword>
<dbReference type="InterPro" id="IPR015797">
    <property type="entry name" value="NUDIX_hydrolase-like_dom_sf"/>
</dbReference>
<evidence type="ECO:0000256" key="14">
    <source>
        <dbReference type="ARBA" id="ARBA00041592"/>
    </source>
</evidence>
<evidence type="ECO:0000256" key="7">
    <source>
        <dbReference type="ARBA" id="ARBA00022801"/>
    </source>
</evidence>
<evidence type="ECO:0000313" key="19">
    <source>
        <dbReference type="EMBL" id="MCO4293798.1"/>
    </source>
</evidence>
<evidence type="ECO:0000256" key="8">
    <source>
        <dbReference type="ARBA" id="ARBA00022842"/>
    </source>
</evidence>
<comment type="catalytic activity">
    <reaction evidence="10">
        <text>8-oxo-dGTP + H2O = 8-oxo-dGMP + diphosphate + H(+)</text>
        <dbReference type="Rhea" id="RHEA:31575"/>
        <dbReference type="ChEBI" id="CHEBI:15377"/>
        <dbReference type="ChEBI" id="CHEBI:15378"/>
        <dbReference type="ChEBI" id="CHEBI:33019"/>
        <dbReference type="ChEBI" id="CHEBI:63224"/>
        <dbReference type="ChEBI" id="CHEBI:77896"/>
        <dbReference type="EC" id="3.6.1.55"/>
    </reaction>
</comment>
<dbReference type="InterPro" id="IPR000086">
    <property type="entry name" value="NUDIX_hydrolase_dom"/>
</dbReference>
<keyword evidence="9" id="KW-0234">DNA repair</keyword>
<dbReference type="Proteomes" id="UP001155182">
    <property type="component" value="Unassembled WGS sequence"/>
</dbReference>
<evidence type="ECO:0000256" key="13">
    <source>
        <dbReference type="ARBA" id="ARBA00040794"/>
    </source>
</evidence>
<evidence type="ECO:0000256" key="15">
    <source>
        <dbReference type="ARBA" id="ARBA00041979"/>
    </source>
</evidence>
<dbReference type="PANTHER" id="PTHR47707:SF1">
    <property type="entry name" value="NUDIX HYDROLASE FAMILY PROTEIN"/>
    <property type="match status" value="1"/>
</dbReference>
<dbReference type="Gene3D" id="3.90.79.10">
    <property type="entry name" value="Nucleoside Triphosphate Pyrophosphohydrolase"/>
    <property type="match status" value="1"/>
</dbReference>
<keyword evidence="3" id="KW-0515">Mutator protein</keyword>
<evidence type="ECO:0000256" key="1">
    <source>
        <dbReference type="ARBA" id="ARBA00001946"/>
    </source>
</evidence>
<dbReference type="GO" id="GO:0046872">
    <property type="term" value="F:metal ion binding"/>
    <property type="evidence" value="ECO:0007669"/>
    <property type="project" value="UniProtKB-KW"/>
</dbReference>
<dbReference type="EC" id="3.6.1.55" evidence="12"/>
<evidence type="ECO:0000256" key="16">
    <source>
        <dbReference type="ARBA" id="ARBA00042798"/>
    </source>
</evidence>
<keyword evidence="4" id="KW-0235">DNA replication</keyword>
<dbReference type="GO" id="GO:0035539">
    <property type="term" value="F:8-oxo-7,8-dihydrodeoxyguanosine triphosphate pyrophosphatase activity"/>
    <property type="evidence" value="ECO:0007669"/>
    <property type="project" value="UniProtKB-EC"/>
</dbReference>
<name>A0A9X2JD63_9SPHI</name>
<dbReference type="CDD" id="cd03425">
    <property type="entry name" value="NUDIX_MutT_NudA_like"/>
    <property type="match status" value="1"/>
</dbReference>
<dbReference type="GO" id="GO:0044715">
    <property type="term" value="F:8-oxo-dGDP phosphatase activity"/>
    <property type="evidence" value="ECO:0007669"/>
    <property type="project" value="TreeGrafter"/>
</dbReference>
<evidence type="ECO:0000256" key="3">
    <source>
        <dbReference type="ARBA" id="ARBA00022457"/>
    </source>
</evidence>
<evidence type="ECO:0000256" key="4">
    <source>
        <dbReference type="ARBA" id="ARBA00022705"/>
    </source>
</evidence>
<evidence type="ECO:0000256" key="6">
    <source>
        <dbReference type="ARBA" id="ARBA00022763"/>
    </source>
</evidence>
<dbReference type="GO" id="GO:0008413">
    <property type="term" value="F:8-oxo-7,8-dihydroguanosine triphosphate pyrophosphatase activity"/>
    <property type="evidence" value="ECO:0007669"/>
    <property type="project" value="TreeGrafter"/>
</dbReference>
<evidence type="ECO:0000259" key="18">
    <source>
        <dbReference type="PROSITE" id="PS51462"/>
    </source>
</evidence>
<dbReference type="GO" id="GO:0044716">
    <property type="term" value="F:8-oxo-GDP phosphatase activity"/>
    <property type="evidence" value="ECO:0007669"/>
    <property type="project" value="TreeGrafter"/>
</dbReference>
<comment type="similarity">
    <text evidence="2 17">Belongs to the Nudix hydrolase family.</text>
</comment>
<evidence type="ECO:0000256" key="10">
    <source>
        <dbReference type="ARBA" id="ARBA00035861"/>
    </source>
</evidence>
<evidence type="ECO:0000256" key="12">
    <source>
        <dbReference type="ARBA" id="ARBA00038905"/>
    </source>
</evidence>
<dbReference type="InterPro" id="IPR020084">
    <property type="entry name" value="NUDIX_hydrolase_CS"/>
</dbReference>
<proteinExistence type="inferred from homology"/>
<dbReference type="InterPro" id="IPR047127">
    <property type="entry name" value="MutT-like"/>
</dbReference>
<evidence type="ECO:0000256" key="17">
    <source>
        <dbReference type="RuleBase" id="RU003476"/>
    </source>
</evidence>
<feature type="domain" description="Nudix hydrolase" evidence="18">
    <location>
        <begin position="1"/>
        <end position="124"/>
    </location>
</feature>
<dbReference type="PROSITE" id="PS00893">
    <property type="entry name" value="NUDIX_BOX"/>
    <property type="match status" value="1"/>
</dbReference>
<dbReference type="GO" id="GO:0006281">
    <property type="term" value="P:DNA repair"/>
    <property type="evidence" value="ECO:0007669"/>
    <property type="project" value="UniProtKB-KW"/>
</dbReference>